<name>A0A916XUQ0_9HYPH</name>
<evidence type="ECO:0000313" key="1">
    <source>
        <dbReference type="EMBL" id="GGD12941.1"/>
    </source>
</evidence>
<comment type="caution">
    <text evidence="1">The sequence shown here is derived from an EMBL/GenBank/DDBJ whole genome shotgun (WGS) entry which is preliminary data.</text>
</comment>
<keyword evidence="2" id="KW-1185">Reference proteome</keyword>
<dbReference type="NCBIfam" id="TIGR04267">
    <property type="entry name" value="mod_HExxH"/>
    <property type="match status" value="1"/>
</dbReference>
<evidence type="ECO:0000313" key="2">
    <source>
        <dbReference type="Proteomes" id="UP000613160"/>
    </source>
</evidence>
<dbReference type="AlphaFoldDB" id="A0A916XUQ0"/>
<organism evidence="1 2">
    <name type="scientific">Aureimonas glaciei</name>
    <dbReference type="NCBI Taxonomy" id="1776957"/>
    <lineage>
        <taxon>Bacteria</taxon>
        <taxon>Pseudomonadati</taxon>
        <taxon>Pseudomonadota</taxon>
        <taxon>Alphaproteobacteria</taxon>
        <taxon>Hyphomicrobiales</taxon>
        <taxon>Aurantimonadaceae</taxon>
        <taxon>Aureimonas</taxon>
    </lineage>
</organism>
<protein>
    <recommendedName>
        <fullName evidence="3">HEXXH motif domain-containing protein</fullName>
    </recommendedName>
</protein>
<evidence type="ECO:0008006" key="3">
    <source>
        <dbReference type="Google" id="ProtNLM"/>
    </source>
</evidence>
<reference evidence="1" key="2">
    <citation type="submission" date="2020-09" db="EMBL/GenBank/DDBJ databases">
        <authorList>
            <person name="Sun Q."/>
            <person name="Zhou Y."/>
        </authorList>
    </citation>
    <scope>NUCLEOTIDE SEQUENCE</scope>
    <source>
        <strain evidence="1">CGMCC 1.15493</strain>
    </source>
</reference>
<gene>
    <name evidence="1" type="ORF">GCM10011335_14720</name>
</gene>
<dbReference type="RefSeq" id="WP_188849946.1">
    <property type="nucleotide sequence ID" value="NZ_BMJJ01000003.1"/>
</dbReference>
<dbReference type="Proteomes" id="UP000613160">
    <property type="component" value="Unassembled WGS sequence"/>
</dbReference>
<reference evidence="1" key="1">
    <citation type="journal article" date="2014" name="Int. J. Syst. Evol. Microbiol.">
        <title>Complete genome sequence of Corynebacterium casei LMG S-19264T (=DSM 44701T), isolated from a smear-ripened cheese.</title>
        <authorList>
            <consortium name="US DOE Joint Genome Institute (JGI-PGF)"/>
            <person name="Walter F."/>
            <person name="Albersmeier A."/>
            <person name="Kalinowski J."/>
            <person name="Ruckert C."/>
        </authorList>
    </citation>
    <scope>NUCLEOTIDE SEQUENCE</scope>
    <source>
        <strain evidence="1">CGMCC 1.15493</strain>
    </source>
</reference>
<dbReference type="EMBL" id="BMJJ01000003">
    <property type="protein sequence ID" value="GGD12941.1"/>
    <property type="molecule type" value="Genomic_DNA"/>
</dbReference>
<accession>A0A916XUQ0</accession>
<sequence>MDLIRLTSKSFDPEATLDLHLTVVSLVEQQMKAVLEKAGALYGPGLAESLCWEAIEGLSETERRQFFLAPPVRYWIKAMKRATSLGLTEWVERFAGEFASLVWTYGLPAASSGVVRLDGSGGLRIVENGRYIEFGAPYANDLITIQSAGDGFEARLTDGVGVAIPREDVWDAPEEPLPTLEANGYRLYLPEAAPGFGLPITPRDPWLRSQLTGTSQRRDGMQFFPEDRPFSEVPATPLSQLGEVYQLLNVVWPDHVDEICTYVHRIVPLEPEEGFHRAYTVSSRQGVVYMAPAPTLALAEMLVHEVAHIKMRDIQVVDILMNDFDTETVRIKVPWREDPRPISGILEGLFVFTHVAEMEKRILMVADDAGLAAQFSRRLEALDVADNAVRQHADMTGAGKIFLGELAAWRSELQRARVAA</sequence>
<proteinExistence type="predicted"/>
<dbReference type="InterPro" id="IPR026337">
    <property type="entry name" value="AKG_HExxH"/>
</dbReference>